<dbReference type="GO" id="GO:0004077">
    <property type="term" value="F:biotin--[biotin carboxyl-carrier protein] ligase activity"/>
    <property type="evidence" value="ECO:0007669"/>
    <property type="project" value="UniProtKB-UniRule"/>
</dbReference>
<keyword evidence="3 5" id="KW-0067">ATP-binding</keyword>
<dbReference type="Gene3D" id="3.30.930.10">
    <property type="entry name" value="Bira Bifunctional Protein, Domain 2"/>
    <property type="match status" value="1"/>
</dbReference>
<keyword evidence="5" id="KW-0804">Transcription</keyword>
<dbReference type="CDD" id="cd00090">
    <property type="entry name" value="HTH_ARSR"/>
    <property type="match status" value="1"/>
</dbReference>
<keyword evidence="5" id="KW-0678">Repressor</keyword>
<dbReference type="InterPro" id="IPR011991">
    <property type="entry name" value="ArsR-like_HTH"/>
</dbReference>
<comment type="function">
    <text evidence="5">Acts both as a biotin--[acetyl-CoA-carboxylase] ligase and a repressor.</text>
</comment>
<dbReference type="InterPro" id="IPR036388">
    <property type="entry name" value="WH-like_DNA-bd_sf"/>
</dbReference>
<keyword evidence="5" id="KW-0238">DNA-binding</keyword>
<dbReference type="InterPro" id="IPR036390">
    <property type="entry name" value="WH_DNA-bd_sf"/>
</dbReference>
<organism evidence="7 8">
    <name type="scientific">Caldanaerobius fijiensis DSM 17918</name>
    <dbReference type="NCBI Taxonomy" id="1121256"/>
    <lineage>
        <taxon>Bacteria</taxon>
        <taxon>Bacillati</taxon>
        <taxon>Bacillota</taxon>
        <taxon>Clostridia</taxon>
        <taxon>Thermoanaerobacterales</taxon>
        <taxon>Thermoanaerobacteraceae</taxon>
        <taxon>Caldanaerobius</taxon>
    </lineage>
</organism>
<dbReference type="RefSeq" id="WP_073343111.1">
    <property type="nucleotide sequence ID" value="NZ_FQVH01000012.1"/>
</dbReference>
<keyword evidence="1 5" id="KW-0436">Ligase</keyword>
<dbReference type="InterPro" id="IPR013196">
    <property type="entry name" value="HTH_11"/>
</dbReference>
<feature type="binding site" evidence="5">
    <location>
        <position position="187"/>
    </location>
    <ligand>
        <name>biotin</name>
        <dbReference type="ChEBI" id="CHEBI:57586"/>
    </ligand>
</feature>
<dbReference type="GO" id="GO:0005737">
    <property type="term" value="C:cytoplasm"/>
    <property type="evidence" value="ECO:0007669"/>
    <property type="project" value="TreeGrafter"/>
</dbReference>
<reference evidence="7 8" key="1">
    <citation type="submission" date="2016-11" db="EMBL/GenBank/DDBJ databases">
        <authorList>
            <person name="Jaros S."/>
            <person name="Januszkiewicz K."/>
            <person name="Wedrychowicz H."/>
        </authorList>
    </citation>
    <scope>NUCLEOTIDE SEQUENCE [LARGE SCALE GENOMIC DNA]</scope>
    <source>
        <strain evidence="7 8">DSM 17918</strain>
    </source>
</reference>
<evidence type="ECO:0000256" key="4">
    <source>
        <dbReference type="ARBA" id="ARBA00023267"/>
    </source>
</evidence>
<dbReference type="HAMAP" id="MF_00978">
    <property type="entry name" value="Bifunct_BirA"/>
    <property type="match status" value="1"/>
</dbReference>
<dbReference type="Proteomes" id="UP000184088">
    <property type="component" value="Unassembled WGS sequence"/>
</dbReference>
<evidence type="ECO:0000313" key="8">
    <source>
        <dbReference type="Proteomes" id="UP000184088"/>
    </source>
</evidence>
<comment type="similarity">
    <text evidence="5">Belongs to the biotin--protein ligase family.</text>
</comment>
<dbReference type="EC" id="6.3.4.15" evidence="5"/>
<dbReference type="SUPFAM" id="SSF50037">
    <property type="entry name" value="C-terminal domain of transcriptional repressors"/>
    <property type="match status" value="1"/>
</dbReference>
<dbReference type="PANTHER" id="PTHR12835">
    <property type="entry name" value="BIOTIN PROTEIN LIGASE"/>
    <property type="match status" value="1"/>
</dbReference>
<accession>A0A1M4Z420</accession>
<proteinExistence type="inferred from homology"/>
<keyword evidence="2 5" id="KW-0547">Nucleotide-binding</keyword>
<dbReference type="GO" id="GO:0005524">
    <property type="term" value="F:ATP binding"/>
    <property type="evidence" value="ECO:0007669"/>
    <property type="project" value="UniProtKB-UniRule"/>
</dbReference>
<dbReference type="Pfam" id="PF03099">
    <property type="entry name" value="BPL_LplA_LipB"/>
    <property type="match status" value="1"/>
</dbReference>
<keyword evidence="5" id="KW-0805">Transcription regulation</keyword>
<comment type="catalytic activity">
    <reaction evidence="5">
        <text>biotin + L-lysyl-[protein] + ATP = N(6)-biotinyl-L-lysyl-[protein] + AMP + diphosphate + H(+)</text>
        <dbReference type="Rhea" id="RHEA:11756"/>
        <dbReference type="Rhea" id="RHEA-COMP:9752"/>
        <dbReference type="Rhea" id="RHEA-COMP:10505"/>
        <dbReference type="ChEBI" id="CHEBI:15378"/>
        <dbReference type="ChEBI" id="CHEBI:29969"/>
        <dbReference type="ChEBI" id="CHEBI:30616"/>
        <dbReference type="ChEBI" id="CHEBI:33019"/>
        <dbReference type="ChEBI" id="CHEBI:57586"/>
        <dbReference type="ChEBI" id="CHEBI:83144"/>
        <dbReference type="ChEBI" id="CHEBI:456215"/>
        <dbReference type="EC" id="6.3.4.15"/>
    </reaction>
</comment>
<protein>
    <recommendedName>
        <fullName evidence="5">Bifunctional ligase/repressor BirA</fullName>
    </recommendedName>
    <alternativeName>
        <fullName evidence="5">Biotin--[acetyl-CoA-carboxylase] ligase</fullName>
        <ecNumber evidence="5">6.3.4.15</ecNumber>
    </alternativeName>
    <alternativeName>
        <fullName evidence="5">Biotin--protein ligase</fullName>
    </alternativeName>
    <alternativeName>
        <fullName evidence="5">Biotin-[acetyl-CoA carboxylase] synthetase</fullName>
    </alternativeName>
</protein>
<dbReference type="InterPro" id="IPR030855">
    <property type="entry name" value="Bifunct_BirA"/>
</dbReference>
<feature type="domain" description="BPL/LPL catalytic" evidence="6">
    <location>
        <begin position="70"/>
        <end position="270"/>
    </location>
</feature>
<evidence type="ECO:0000256" key="5">
    <source>
        <dbReference type="HAMAP-Rule" id="MF_00978"/>
    </source>
</evidence>
<dbReference type="SUPFAM" id="SSF55681">
    <property type="entry name" value="Class II aaRS and biotin synthetases"/>
    <property type="match status" value="1"/>
</dbReference>
<dbReference type="Gene3D" id="1.10.10.10">
    <property type="entry name" value="Winged helix-like DNA-binding domain superfamily/Winged helix DNA-binding domain"/>
    <property type="match status" value="1"/>
</dbReference>
<feature type="DNA-binding region" description="H-T-H motif" evidence="5">
    <location>
        <begin position="22"/>
        <end position="41"/>
    </location>
</feature>
<evidence type="ECO:0000256" key="2">
    <source>
        <dbReference type="ARBA" id="ARBA00022741"/>
    </source>
</evidence>
<dbReference type="CDD" id="cd16442">
    <property type="entry name" value="BPL"/>
    <property type="match status" value="1"/>
</dbReference>
<name>A0A1M4Z420_9THEO</name>
<dbReference type="STRING" id="1121256.SAMN02746089_01345"/>
<evidence type="ECO:0000256" key="3">
    <source>
        <dbReference type="ARBA" id="ARBA00022840"/>
    </source>
</evidence>
<gene>
    <name evidence="5" type="primary">birA</name>
    <name evidence="7" type="ORF">SAMN02746089_01345</name>
</gene>
<dbReference type="AlphaFoldDB" id="A0A1M4Z420"/>
<dbReference type="OrthoDB" id="9807064at2"/>
<dbReference type="Gene3D" id="2.30.30.100">
    <property type="match status" value="1"/>
</dbReference>
<dbReference type="InterPro" id="IPR045864">
    <property type="entry name" value="aa-tRNA-synth_II/BPL/LPL"/>
</dbReference>
<keyword evidence="8" id="KW-1185">Reference proteome</keyword>
<dbReference type="NCBIfam" id="TIGR00121">
    <property type="entry name" value="birA_ligase"/>
    <property type="match status" value="1"/>
</dbReference>
<dbReference type="PROSITE" id="PS51733">
    <property type="entry name" value="BPL_LPL_CATALYTIC"/>
    <property type="match status" value="1"/>
</dbReference>
<feature type="binding site" evidence="5">
    <location>
        <begin position="93"/>
        <end position="95"/>
    </location>
    <ligand>
        <name>biotin</name>
        <dbReference type="ChEBI" id="CHEBI:57586"/>
    </ligand>
</feature>
<evidence type="ECO:0000256" key="1">
    <source>
        <dbReference type="ARBA" id="ARBA00022598"/>
    </source>
</evidence>
<dbReference type="Pfam" id="PF08279">
    <property type="entry name" value="HTH_11"/>
    <property type="match status" value="1"/>
</dbReference>
<feature type="binding site" evidence="5">
    <location>
        <position position="116"/>
    </location>
    <ligand>
        <name>biotin</name>
        <dbReference type="ChEBI" id="CHEBI:57586"/>
    </ligand>
</feature>
<dbReference type="InterPro" id="IPR003142">
    <property type="entry name" value="BPL_C"/>
</dbReference>
<dbReference type="GO" id="GO:0003677">
    <property type="term" value="F:DNA binding"/>
    <property type="evidence" value="ECO:0007669"/>
    <property type="project" value="UniProtKB-UniRule"/>
</dbReference>
<dbReference type="GO" id="GO:0009249">
    <property type="term" value="P:protein lipoylation"/>
    <property type="evidence" value="ECO:0007669"/>
    <property type="project" value="UniProtKB-ARBA"/>
</dbReference>
<dbReference type="SUPFAM" id="SSF46785">
    <property type="entry name" value="Winged helix' DNA-binding domain"/>
    <property type="match status" value="1"/>
</dbReference>
<sequence length="340" mass="37688">MAEDINLLLKMLKENKGNYVSGQEICEMMGVSRTAVWKHVNVLREMGYVIQSSTKRGYMLVKEPDILTYDEVGPYLKTKYIGRNYIYRKSVDSTNTMAKSLPQDTPEGSLVIAEEQTAGRGRTGKSWESPRNKGIWMSLYLKPDILPQDAPLITHVAALAVVRAIKSVTGITPGIKWPNDVIIDGKKVCGILTELNAEMDCVNYVVVGIGINVNTEKFPDELKDVATSLLIEYRKIGTHKARNDTKGLIDRKHLLAEVLNHFEMLYEKFLSGEVADIIRECKKLSVTLGKSVRIITKGGGFDAIAVDIDDRGALIVEREDGSRQAVIAGEVSVRGVLGYV</sequence>
<dbReference type="GO" id="GO:0006355">
    <property type="term" value="P:regulation of DNA-templated transcription"/>
    <property type="evidence" value="ECO:0007669"/>
    <property type="project" value="UniProtKB-UniRule"/>
</dbReference>
<dbReference type="PANTHER" id="PTHR12835:SF5">
    <property type="entry name" value="BIOTIN--PROTEIN LIGASE"/>
    <property type="match status" value="1"/>
</dbReference>
<feature type="binding site" evidence="5">
    <location>
        <begin position="120"/>
        <end position="122"/>
    </location>
    <ligand>
        <name>biotin</name>
        <dbReference type="ChEBI" id="CHEBI:57586"/>
    </ligand>
</feature>
<dbReference type="Pfam" id="PF02237">
    <property type="entry name" value="BPL_C"/>
    <property type="match status" value="1"/>
</dbReference>
<dbReference type="GO" id="GO:0016740">
    <property type="term" value="F:transferase activity"/>
    <property type="evidence" value="ECO:0007669"/>
    <property type="project" value="UniProtKB-ARBA"/>
</dbReference>
<dbReference type="EMBL" id="FQVH01000012">
    <property type="protein sequence ID" value="SHF12698.1"/>
    <property type="molecule type" value="Genomic_DNA"/>
</dbReference>
<evidence type="ECO:0000313" key="7">
    <source>
        <dbReference type="EMBL" id="SHF12698.1"/>
    </source>
</evidence>
<keyword evidence="4 5" id="KW-0092">Biotin</keyword>
<dbReference type="InterPro" id="IPR008988">
    <property type="entry name" value="Transcriptional_repressor_C"/>
</dbReference>
<evidence type="ECO:0000259" key="6">
    <source>
        <dbReference type="PROSITE" id="PS51733"/>
    </source>
</evidence>
<dbReference type="InterPro" id="IPR004143">
    <property type="entry name" value="BPL_LPL_catalytic"/>
</dbReference>
<dbReference type="InterPro" id="IPR004408">
    <property type="entry name" value="Biotin_CoA_COase_ligase"/>
</dbReference>